<dbReference type="PIRSF" id="PIRSF017617">
    <property type="entry name" value="Thr_aldolase"/>
    <property type="match status" value="1"/>
</dbReference>
<dbReference type="PANTHER" id="PTHR48097">
    <property type="entry name" value="L-THREONINE ALDOLASE-RELATED"/>
    <property type="match status" value="1"/>
</dbReference>
<reference evidence="8 9" key="1">
    <citation type="submission" date="2010-12" db="EMBL/GenBank/DDBJ databases">
        <title>Complete sequence of Bacillus cellulosilyticus DSM 2522.</title>
        <authorList>
            <consortium name="US DOE Joint Genome Institute"/>
            <person name="Lucas S."/>
            <person name="Copeland A."/>
            <person name="Lapidus A."/>
            <person name="Cheng J.-F."/>
            <person name="Bruce D."/>
            <person name="Goodwin L."/>
            <person name="Pitluck S."/>
            <person name="Chertkov O."/>
            <person name="Detter J.C."/>
            <person name="Han C."/>
            <person name="Tapia R."/>
            <person name="Land M."/>
            <person name="Hauser L."/>
            <person name="Jeffries C."/>
            <person name="Kyrpides N."/>
            <person name="Ivanova N."/>
            <person name="Mikhailova N."/>
            <person name="Brumm P."/>
            <person name="Mead D."/>
            <person name="Woyke T."/>
        </authorList>
    </citation>
    <scope>NUCLEOTIDE SEQUENCE [LARGE SCALE GENOMIC DNA]</scope>
    <source>
        <strain evidence="9">ATCC 21833 / DSM 2522 / FERM P-1141 / JCM 9156 / N-4</strain>
    </source>
</reference>
<dbReference type="InterPro" id="IPR015422">
    <property type="entry name" value="PyrdxlP-dep_Trfase_small"/>
</dbReference>
<sequence length="338" mass="36878">MIDLRSDTVTKPSDEMREKMLTALVGDDVYGEDPTVNELETYAAQLFGKEAALFVTSGTQGNQAAILSYTQPGQEIIMDNESHVFLYEGAATSAFAGVQSRTLAHRRGQIAIDDIEAAVRGEDIHFPETSLIWLENSHNRSGGSILPLTYIKEVYQLARSYHVPVHIDGARIFNASVASNIAIKEYAAYANSIQFCLSKGLGAPVGSVLVGDKAFIDRARKKRKMLGGGLRQAGVIAAPGLLALKSNVDRLTEDHENAKRLAKAIEQYTALKVVNKVETNIILVETSASENSSQEWLQIFKAKGILAVAFAPTVIRFTTHLDISKEDIDEVISTLKNL</sequence>
<dbReference type="HOGENOM" id="CLU_029381_0_4_9"/>
<dbReference type="FunFam" id="3.90.1150.10:FF:000041">
    <property type="entry name" value="Low-specificity L-threonine aldolase"/>
    <property type="match status" value="1"/>
</dbReference>
<feature type="domain" description="Aromatic amino acid beta-eliminating lyase/threonine aldolase" evidence="7">
    <location>
        <begin position="3"/>
        <end position="287"/>
    </location>
</feature>
<dbReference type="CDD" id="cd06502">
    <property type="entry name" value="TA_like"/>
    <property type="match status" value="1"/>
</dbReference>
<evidence type="ECO:0000256" key="3">
    <source>
        <dbReference type="ARBA" id="ARBA00022898"/>
    </source>
</evidence>
<evidence type="ECO:0000256" key="1">
    <source>
        <dbReference type="ARBA" id="ARBA00001933"/>
    </source>
</evidence>
<dbReference type="InterPro" id="IPR023603">
    <property type="entry name" value="Low_specificity_L-TA-like"/>
</dbReference>
<dbReference type="OrthoDB" id="9774495at2"/>
<evidence type="ECO:0000256" key="2">
    <source>
        <dbReference type="ARBA" id="ARBA00006966"/>
    </source>
</evidence>
<evidence type="ECO:0000256" key="5">
    <source>
        <dbReference type="PIRSR" id="PIRSR017617-1"/>
    </source>
</evidence>
<dbReference type="FunFam" id="3.40.640.10:FF:000030">
    <property type="entry name" value="Low-specificity L-threonine aldolase"/>
    <property type="match status" value="1"/>
</dbReference>
<dbReference type="EC" id="4.1.2.5" evidence="8"/>
<dbReference type="SUPFAM" id="SSF53383">
    <property type="entry name" value="PLP-dependent transferases"/>
    <property type="match status" value="1"/>
</dbReference>
<evidence type="ECO:0000256" key="4">
    <source>
        <dbReference type="ARBA" id="ARBA00023239"/>
    </source>
</evidence>
<evidence type="ECO:0000259" key="7">
    <source>
        <dbReference type="Pfam" id="PF01212"/>
    </source>
</evidence>
<keyword evidence="3" id="KW-0663">Pyridoxal phosphate</keyword>
<dbReference type="EMBL" id="CP002394">
    <property type="protein sequence ID" value="ADU31558.1"/>
    <property type="molecule type" value="Genomic_DNA"/>
</dbReference>
<dbReference type="STRING" id="649639.Bcell_3316"/>
<gene>
    <name evidence="8" type="ordered locus">Bcell_3316</name>
</gene>
<keyword evidence="6" id="KW-0175">Coiled coil</keyword>
<dbReference type="GO" id="GO:0008732">
    <property type="term" value="F:L-allo-threonine aldolase activity"/>
    <property type="evidence" value="ECO:0007669"/>
    <property type="project" value="TreeGrafter"/>
</dbReference>
<dbReference type="InterPro" id="IPR001597">
    <property type="entry name" value="ArAA_b-elim_lyase/Thr_aldolase"/>
</dbReference>
<protein>
    <submittedName>
        <fullName evidence="8">Threonine aldolase</fullName>
        <ecNumber evidence="8">4.1.2.5</ecNumber>
    </submittedName>
</protein>
<evidence type="ECO:0000313" key="8">
    <source>
        <dbReference type="EMBL" id="ADU31558.1"/>
    </source>
</evidence>
<accession>E6U1R1</accession>
<dbReference type="NCBIfam" id="NF007825">
    <property type="entry name" value="PRK10534.1"/>
    <property type="match status" value="1"/>
</dbReference>
<name>E6U1R1_EVAC2</name>
<dbReference type="RefSeq" id="WP_013489889.1">
    <property type="nucleotide sequence ID" value="NC_014829.1"/>
</dbReference>
<proteinExistence type="inferred from homology"/>
<dbReference type="Gene3D" id="3.40.640.10">
    <property type="entry name" value="Type I PLP-dependent aspartate aminotransferase-like (Major domain)"/>
    <property type="match status" value="1"/>
</dbReference>
<comment type="cofactor">
    <cofactor evidence="1">
        <name>pyridoxal 5'-phosphate</name>
        <dbReference type="ChEBI" id="CHEBI:597326"/>
    </cofactor>
</comment>
<dbReference type="NCBIfam" id="NF041359">
    <property type="entry name" value="GntG_guanitoxin"/>
    <property type="match status" value="1"/>
</dbReference>
<dbReference type="PANTHER" id="PTHR48097:SF9">
    <property type="entry name" value="L-THREONINE ALDOLASE"/>
    <property type="match status" value="1"/>
</dbReference>
<dbReference type="eggNOG" id="COG2008">
    <property type="taxonomic scope" value="Bacteria"/>
</dbReference>
<dbReference type="InterPro" id="IPR015424">
    <property type="entry name" value="PyrdxlP-dep_Trfase"/>
</dbReference>
<evidence type="ECO:0000256" key="6">
    <source>
        <dbReference type="SAM" id="Coils"/>
    </source>
</evidence>
<feature type="modified residue" description="N6-(pyridoxal phosphate)lysine" evidence="5">
    <location>
        <position position="199"/>
    </location>
</feature>
<organism evidence="8 9">
    <name type="scientific">Evansella cellulosilytica (strain ATCC 21833 / DSM 2522 / FERM P-1141 / JCM 9156 / N-4)</name>
    <name type="common">Bacillus cellulosilyticus</name>
    <dbReference type="NCBI Taxonomy" id="649639"/>
    <lineage>
        <taxon>Bacteria</taxon>
        <taxon>Bacillati</taxon>
        <taxon>Bacillota</taxon>
        <taxon>Bacilli</taxon>
        <taxon>Bacillales</taxon>
        <taxon>Bacillaceae</taxon>
        <taxon>Evansella</taxon>
    </lineage>
</organism>
<dbReference type="KEGG" id="bco:Bcell_3316"/>
<keyword evidence="9" id="KW-1185">Reference proteome</keyword>
<dbReference type="Pfam" id="PF01212">
    <property type="entry name" value="Beta_elim_lyase"/>
    <property type="match status" value="1"/>
</dbReference>
<keyword evidence="4 8" id="KW-0456">Lyase</keyword>
<dbReference type="Gene3D" id="3.90.1150.10">
    <property type="entry name" value="Aspartate Aminotransferase, domain 1"/>
    <property type="match status" value="1"/>
</dbReference>
<comment type="similarity">
    <text evidence="2">Belongs to the threonine aldolase family.</text>
</comment>
<dbReference type="InterPro" id="IPR015421">
    <property type="entry name" value="PyrdxlP-dep_Trfase_major"/>
</dbReference>
<evidence type="ECO:0000313" key="9">
    <source>
        <dbReference type="Proteomes" id="UP000001401"/>
    </source>
</evidence>
<dbReference type="Proteomes" id="UP000001401">
    <property type="component" value="Chromosome"/>
</dbReference>
<dbReference type="GO" id="GO:0005829">
    <property type="term" value="C:cytosol"/>
    <property type="evidence" value="ECO:0007669"/>
    <property type="project" value="TreeGrafter"/>
</dbReference>
<feature type="coiled-coil region" evidence="6">
    <location>
        <begin position="241"/>
        <end position="268"/>
    </location>
</feature>
<dbReference type="GO" id="GO:0006567">
    <property type="term" value="P:L-threonine catabolic process"/>
    <property type="evidence" value="ECO:0007669"/>
    <property type="project" value="TreeGrafter"/>
</dbReference>
<dbReference type="GO" id="GO:0006545">
    <property type="term" value="P:glycine biosynthetic process"/>
    <property type="evidence" value="ECO:0007669"/>
    <property type="project" value="TreeGrafter"/>
</dbReference>
<dbReference type="AlphaFoldDB" id="E6U1R1"/>